<gene>
    <name evidence="1" type="ORF">J2T57_002307</name>
</gene>
<reference evidence="1" key="1">
    <citation type="submission" date="2022-03" db="EMBL/GenBank/DDBJ databases">
        <title>Genomic Encyclopedia of Type Strains, Phase III (KMG-III): the genomes of soil and plant-associated and newly described type strains.</title>
        <authorList>
            <person name="Whitman W."/>
        </authorList>
    </citation>
    <scope>NUCLEOTIDE SEQUENCE</scope>
    <source>
        <strain evidence="1">ANL 6-2</strain>
    </source>
</reference>
<evidence type="ECO:0000313" key="1">
    <source>
        <dbReference type="EMBL" id="MCP1675159.1"/>
    </source>
</evidence>
<keyword evidence="2" id="KW-1185">Reference proteome</keyword>
<dbReference type="AlphaFoldDB" id="A0AAE3G3V2"/>
<dbReference type="Proteomes" id="UP001205843">
    <property type="component" value="Unassembled WGS sequence"/>
</dbReference>
<evidence type="ECO:0000313" key="2">
    <source>
        <dbReference type="Proteomes" id="UP001205843"/>
    </source>
</evidence>
<dbReference type="RefSeq" id="WP_253478190.1">
    <property type="nucleotide sequence ID" value="NZ_JALJXV010000005.1"/>
</dbReference>
<proteinExistence type="predicted"/>
<accession>A0AAE3G3V2</accession>
<comment type="caution">
    <text evidence="1">The sequence shown here is derived from an EMBL/GenBank/DDBJ whole genome shotgun (WGS) entry which is preliminary data.</text>
</comment>
<protein>
    <submittedName>
        <fullName evidence="1">Uncharacterized protein</fullName>
    </submittedName>
</protein>
<dbReference type="EMBL" id="JALJXV010000005">
    <property type="protein sequence ID" value="MCP1675159.1"/>
    <property type="molecule type" value="Genomic_DNA"/>
</dbReference>
<sequence>MKTLVDRIIDSHGGAERWRDVGEVLARVSMGGLEFTSRMQGSPLQEAEVTVSASMPTVSIADWPEPGCTGRFASSRVWIEAADGGVLEERCGPGAVFRTFRHWFLWDRLDVLYYCGLSLWQALCLPFSLLRSGCELEQLEPLELAGERLQALRVVFPADVPTYSPDQILYADAAGLLRRMDYAPNLYGAFWRVGQSLEEHESFAGFVHATRRRVFPCMPNGQLLRATRLGWMEIDDVSYTRRSVSADSGATAS</sequence>
<name>A0AAE3G3V2_9GAMM</name>
<organism evidence="1 2">
    <name type="scientific">Natronocella acetinitrilica</name>
    <dbReference type="NCBI Taxonomy" id="414046"/>
    <lineage>
        <taxon>Bacteria</taxon>
        <taxon>Pseudomonadati</taxon>
        <taxon>Pseudomonadota</taxon>
        <taxon>Gammaproteobacteria</taxon>
        <taxon>Chromatiales</taxon>
        <taxon>Ectothiorhodospiraceae</taxon>
        <taxon>Natronocella</taxon>
    </lineage>
</organism>